<name>A0A061QQA0_9CHLO</name>
<dbReference type="EMBL" id="GBEZ01026685">
    <property type="protein sequence ID" value="JAC60546.1"/>
    <property type="molecule type" value="Transcribed_RNA"/>
</dbReference>
<accession>A0A061QQA0</accession>
<feature type="non-terminal residue" evidence="1">
    <location>
        <position position="1"/>
    </location>
</feature>
<evidence type="ECO:0000313" key="1">
    <source>
        <dbReference type="EMBL" id="JAC60546.1"/>
    </source>
</evidence>
<protein>
    <submittedName>
        <fullName evidence="1">Uncharacterized protein</fullName>
    </submittedName>
</protein>
<proteinExistence type="predicted"/>
<feature type="non-terminal residue" evidence="1">
    <location>
        <position position="74"/>
    </location>
</feature>
<organism evidence="1">
    <name type="scientific">Tetraselmis sp. GSL018</name>
    <dbReference type="NCBI Taxonomy" id="582737"/>
    <lineage>
        <taxon>Eukaryota</taxon>
        <taxon>Viridiplantae</taxon>
        <taxon>Chlorophyta</taxon>
        <taxon>core chlorophytes</taxon>
        <taxon>Chlorodendrophyceae</taxon>
        <taxon>Chlorodendrales</taxon>
        <taxon>Chlorodendraceae</taxon>
        <taxon>Tetraselmis</taxon>
    </lineage>
</organism>
<dbReference type="AlphaFoldDB" id="A0A061QQA0"/>
<reference evidence="1" key="1">
    <citation type="submission" date="2014-05" db="EMBL/GenBank/DDBJ databases">
        <title>The transcriptome of the halophilic microalga Tetraselmis sp. GSL018 isolated from the Great Salt Lake, Utah.</title>
        <authorList>
            <person name="Jinkerson R.E."/>
            <person name="D'Adamo S."/>
            <person name="Posewitz M.C."/>
        </authorList>
    </citation>
    <scope>NUCLEOTIDE SEQUENCE</scope>
    <source>
        <strain evidence="1">GSL018</strain>
    </source>
</reference>
<gene>
    <name evidence="1" type="ORF">TSPGSL018_28697</name>
</gene>
<sequence>VGRPQPDGNHRVKLQQPAVPQPIRFSLHPSPAFFPSPPLFFLCPFPKWHCPRGETQSRCPVLLMGAALSAVPGL</sequence>